<protein>
    <submittedName>
        <fullName evidence="12">PD-(D/E)XK nuclease family protein</fullName>
    </submittedName>
</protein>
<keyword evidence="4" id="KW-0378">Hydrolase</keyword>
<dbReference type="PANTHER" id="PTHR30591:SF1">
    <property type="entry name" value="RECBCD ENZYME SUBUNIT RECC"/>
    <property type="match status" value="1"/>
</dbReference>
<reference evidence="12 13" key="1">
    <citation type="submission" date="2021-03" db="EMBL/GenBank/DDBJ databases">
        <title>Enterococcal diversity collection.</title>
        <authorList>
            <person name="Gilmore M.S."/>
            <person name="Schwartzman J."/>
            <person name="Van Tyne D."/>
            <person name="Martin M."/>
            <person name="Earl A.M."/>
            <person name="Manson A.L."/>
            <person name="Straub T."/>
            <person name="Salamzade R."/>
            <person name="Saavedra J."/>
            <person name="Lebreton F."/>
            <person name="Prichula J."/>
            <person name="Schaufler K."/>
            <person name="Gaca A."/>
            <person name="Sgardioli B."/>
            <person name="Wagenaar J."/>
            <person name="Strong T."/>
        </authorList>
    </citation>
    <scope>NUCLEOTIDE SEQUENCE [LARGE SCALE GENOMIC DNA]</scope>
    <source>
        <strain evidence="12 13">DIV0080</strain>
    </source>
</reference>
<keyword evidence="5" id="KW-0347">Helicase</keyword>
<dbReference type="Pfam" id="PF12705">
    <property type="entry name" value="PDDEXK_1"/>
    <property type="match status" value="1"/>
</dbReference>
<dbReference type="Gene3D" id="3.40.50.300">
    <property type="entry name" value="P-loop containing nucleotide triphosphate hydrolases"/>
    <property type="match status" value="3"/>
</dbReference>
<accession>A0ABS3HWW3</accession>
<dbReference type="RefSeq" id="WP_206967867.1">
    <property type="nucleotide sequence ID" value="NZ_JAFLVX010000032.1"/>
</dbReference>
<evidence type="ECO:0000256" key="4">
    <source>
        <dbReference type="ARBA" id="ARBA00022801"/>
    </source>
</evidence>
<dbReference type="InterPro" id="IPR027417">
    <property type="entry name" value="P-loop_NTPase"/>
</dbReference>
<evidence type="ECO:0000313" key="13">
    <source>
        <dbReference type="Proteomes" id="UP000664857"/>
    </source>
</evidence>
<evidence type="ECO:0000259" key="11">
    <source>
        <dbReference type="Pfam" id="PF21445"/>
    </source>
</evidence>
<gene>
    <name evidence="12" type="ORF">DOK76_11380</name>
</gene>
<dbReference type="InterPro" id="IPR038726">
    <property type="entry name" value="PDDEXK_AddAB-type"/>
</dbReference>
<keyword evidence="7" id="KW-0067">ATP-binding</keyword>
<evidence type="ECO:0000256" key="3">
    <source>
        <dbReference type="ARBA" id="ARBA00022763"/>
    </source>
</evidence>
<organism evidence="12 13">
    <name type="scientific">Candidatus Vagococcus giribetii</name>
    <dbReference type="NCBI Taxonomy" id="2230876"/>
    <lineage>
        <taxon>Bacteria</taxon>
        <taxon>Bacillati</taxon>
        <taxon>Bacillota</taxon>
        <taxon>Bacilli</taxon>
        <taxon>Lactobacillales</taxon>
        <taxon>Enterococcaceae</taxon>
        <taxon>Vagococcus</taxon>
    </lineage>
</organism>
<evidence type="ECO:0000256" key="8">
    <source>
        <dbReference type="ARBA" id="ARBA00023125"/>
    </source>
</evidence>
<keyword evidence="6" id="KW-0269">Exonuclease</keyword>
<keyword evidence="1" id="KW-0540">Nuclease</keyword>
<dbReference type="Proteomes" id="UP000664857">
    <property type="component" value="Unassembled WGS sequence"/>
</dbReference>
<evidence type="ECO:0000256" key="9">
    <source>
        <dbReference type="ARBA" id="ARBA00023204"/>
    </source>
</evidence>
<name>A0ABS3HWW3_9ENTE</name>
<dbReference type="InterPro" id="IPR011604">
    <property type="entry name" value="PDDEXK-like_dom_sf"/>
</dbReference>
<evidence type="ECO:0000259" key="10">
    <source>
        <dbReference type="Pfam" id="PF12705"/>
    </source>
</evidence>
<evidence type="ECO:0000256" key="1">
    <source>
        <dbReference type="ARBA" id="ARBA00022722"/>
    </source>
</evidence>
<dbReference type="EMBL" id="JAFLVX010000032">
    <property type="protein sequence ID" value="MBO0477677.1"/>
    <property type="molecule type" value="Genomic_DNA"/>
</dbReference>
<sequence>MSIQFVLGSASQDHSKELVKVADEWLQQSSDHEVFYLVPNHVKFETEIHVLKELAKLPKYQDWQNMVSMRLQVFSFSRLAWYFLQNTSAYQKQVLSPTAKYMILRQVLIEVGPSLHLFQFEINKPGFIQQLVDLFDELQEGFITSDDLLETLNAVKVSGQRVDESVKLEDIQVIYQAYSERVVELNSDGHELLLSLKEFLDTKEMPNMMFIVSGFSNFTAIEKQLIESLMAVSGEFRLSLVLDKAYTQQPPETMDLFFNTGSLYFELYQLARGKQLPILFDRKVSDEEEKTSMALLDEVWQNSQRLLPVSAKKVSHEAQPLRVWRCDDAHGEMVAVAKEIRRLVAEKGYRYQEIKVITRDLERYQQVLSPVLTEQDIPFYFNQEEEMKHHPLIELINALFSMKQHFYQYKDVLRFLRSELFDPMSLEMSELSDWQQRQLELREAIDYTENVVLAYGYSGIDWVKERDWRYVYYQYQDEEQALDKDVEIQQVSNQVRHLIRDYVASFFDELEEVKLGKEASLALYEFMVRVGVEKQLTFMRDIALERGDLVKARNHEQTWQAFVMLLDEYTELMGEMPFELEEFIQIIKTGLEGLTYNKVPTTLDQLEVTSMDYVQAKKSKVTFIIGATDQQLPRKIENKTLLSDDERLLLKEELPFEKYLKKNHTKDSAKEPFIFYLALLSAEDEVIITYPSSSDSSKELKISPFVTQLKTSLGIKEAVISQGFKIGKEIQLDDFSTDSVLLREWIDFKRQLMEEHEAVPWLFHQLEKRLLKNNPLKTETLLASLIHKNIPETLSNVSVEQLYGDTVYASVSKIENFHKCQYKYFLMYGLGLRERDQFELSPAATGDFYHEALDQFFKEIIKGKYILSQMTKEEVDLVTQAVLKEVLGQDKFGILSTTNRMNYIKYQLSQTIQRVGWSLKKQSERSNMNVIQTEVLFGQILQEKGLASLDFDLGNKKKLKVRGKIDRVDKMTVEDDVYLSVIDYKSSKHNFDFVEAYYGLALQMITYLNVTLNNAVALVGQEAKAAGAFYMHVKNPILTGSEKITTETIEEELLKTFQYEGLLTDEERVLELLDKTMEPGVKSAVYPYQQLKKETMKSSQFVSQEELDFLLANNQEKYKEAGKGIFEGSVDLNPAYRKQRRIACEYCPFRSVCQFDVMLKENNYHRIEELSKEEIMKTHCEVEKNEDD</sequence>
<comment type="caution">
    <text evidence="12">The sequence shown here is derived from an EMBL/GenBank/DDBJ whole genome shotgun (WGS) entry which is preliminary data.</text>
</comment>
<feature type="domain" description="ATP-dependent helicase/deoxyribonuclease subunit B N-terminal" evidence="11">
    <location>
        <begin position="5"/>
        <end position="286"/>
    </location>
</feature>
<dbReference type="Gene3D" id="3.90.320.10">
    <property type="match status" value="1"/>
</dbReference>
<keyword evidence="3" id="KW-0227">DNA damage</keyword>
<evidence type="ECO:0000256" key="6">
    <source>
        <dbReference type="ARBA" id="ARBA00022839"/>
    </source>
</evidence>
<keyword evidence="2" id="KW-0547">Nucleotide-binding</keyword>
<keyword evidence="13" id="KW-1185">Reference proteome</keyword>
<evidence type="ECO:0000313" key="12">
    <source>
        <dbReference type="EMBL" id="MBO0477677.1"/>
    </source>
</evidence>
<evidence type="ECO:0000256" key="7">
    <source>
        <dbReference type="ARBA" id="ARBA00022840"/>
    </source>
</evidence>
<proteinExistence type="predicted"/>
<dbReference type="InterPro" id="IPR049035">
    <property type="entry name" value="ADDB_N"/>
</dbReference>
<keyword evidence="8" id="KW-0238">DNA-binding</keyword>
<dbReference type="PANTHER" id="PTHR30591">
    <property type="entry name" value="RECBCD ENZYME SUBUNIT RECC"/>
    <property type="match status" value="1"/>
</dbReference>
<evidence type="ECO:0000256" key="2">
    <source>
        <dbReference type="ARBA" id="ARBA00022741"/>
    </source>
</evidence>
<evidence type="ECO:0000256" key="5">
    <source>
        <dbReference type="ARBA" id="ARBA00022806"/>
    </source>
</evidence>
<dbReference type="Pfam" id="PF21445">
    <property type="entry name" value="ADDB_N"/>
    <property type="match status" value="1"/>
</dbReference>
<dbReference type="SUPFAM" id="SSF52540">
    <property type="entry name" value="P-loop containing nucleoside triphosphate hydrolases"/>
    <property type="match status" value="1"/>
</dbReference>
<keyword evidence="9" id="KW-0234">DNA repair</keyword>
<feature type="domain" description="PD-(D/E)XK endonuclease-like" evidence="10">
    <location>
        <begin position="809"/>
        <end position="1154"/>
    </location>
</feature>